<proteinExistence type="inferred from homology"/>
<gene>
    <name evidence="3" type="ORF">BST26_05640</name>
</gene>
<name>A0A1X0DJ42_9MYCO</name>
<keyword evidence="1" id="KW-0378">Hydrolase</keyword>
<comment type="function">
    <text evidence="1">Exonuclease that cleaves single-stranded 3' overhangs of double-stranded RNA.</text>
</comment>
<dbReference type="InterPro" id="IPR036397">
    <property type="entry name" value="RNaseH_sf"/>
</dbReference>
<keyword evidence="1" id="KW-0540">Nuclease</keyword>
<keyword evidence="4" id="KW-1185">Reference proteome</keyword>
<evidence type="ECO:0000313" key="4">
    <source>
        <dbReference type="Proteomes" id="UP000192801"/>
    </source>
</evidence>
<dbReference type="HAMAP" id="MF_00977">
    <property type="entry name" value="3_5_Exoribonuc_actinobact"/>
    <property type="match status" value="1"/>
</dbReference>
<sequence>MRYFYDTEFIDDGRTIELISIGVVAEDGREYYAVSTEFNPDDAGPWVRTHVLPKLPSPSSQVWRSRRRIREDLEEFFGIDGPEPVESDVAGPRARRTTLLAEPIELWAWVGAYDHVVLAQLWGPMTGLPREIPRFTREMKQLWEDRGRPALPALPDDNHDALVDARHNRAKFQAILAQTTRADNPRG</sequence>
<feature type="region of interest" description="RNA binding" evidence="1">
    <location>
        <begin position="6"/>
        <end position="9"/>
    </location>
</feature>
<dbReference type="GO" id="GO:0003676">
    <property type="term" value="F:nucleic acid binding"/>
    <property type="evidence" value="ECO:0007669"/>
    <property type="project" value="InterPro"/>
</dbReference>
<dbReference type="Gene3D" id="3.30.420.10">
    <property type="entry name" value="Ribonuclease H-like superfamily/Ribonuclease H"/>
    <property type="match status" value="1"/>
</dbReference>
<comment type="cofactor">
    <cofactor evidence="1">
        <name>Mg(2+)</name>
        <dbReference type="ChEBI" id="CHEBI:18420"/>
    </cofactor>
    <text evidence="1">Binds 1 Mg(2+) ion per subunit.</text>
</comment>
<comment type="caution">
    <text evidence="3">The sequence shown here is derived from an EMBL/GenBank/DDBJ whole genome shotgun (WGS) entry which is preliminary data.</text>
</comment>
<protein>
    <recommendedName>
        <fullName evidence="1">3'-5' exoribonuclease</fullName>
        <ecNumber evidence="1">3.1.13.-</ecNumber>
    </recommendedName>
</protein>
<dbReference type="EC" id="3.1.13.-" evidence="1"/>
<dbReference type="GO" id="GO:0004532">
    <property type="term" value="F:RNA exonuclease activity"/>
    <property type="evidence" value="ECO:0007669"/>
    <property type="project" value="UniProtKB-UniRule"/>
</dbReference>
<accession>A0A1X0DJ42</accession>
<keyword evidence="1" id="KW-0269">Exonuclease</keyword>
<reference evidence="3 4" key="1">
    <citation type="submission" date="2016-12" db="EMBL/GenBank/DDBJ databases">
        <title>The new phylogeny of genus Mycobacterium.</title>
        <authorList>
            <person name="Tortoli E."/>
            <person name="Trovato A."/>
            <person name="Cirillo D.M."/>
        </authorList>
    </citation>
    <scope>NUCLEOTIDE SEQUENCE [LARGE SCALE GENOMIC DNA]</scope>
    <source>
        <strain evidence="3 4">DSM 45130</strain>
    </source>
</reference>
<dbReference type="STRING" id="444597.BST26_05640"/>
<dbReference type="AlphaFoldDB" id="A0A1X0DJ42"/>
<dbReference type="InterPro" id="IPR030853">
    <property type="entry name" value="3_5_Exoribonuc_actinobac"/>
</dbReference>
<feature type="binding site" evidence="1">
    <location>
        <position position="6"/>
    </location>
    <ligand>
        <name>Mg(2+)</name>
        <dbReference type="ChEBI" id="CHEBI:18420"/>
        <note>catalytic</note>
    </ligand>
</feature>
<dbReference type="RefSeq" id="WP_083029804.1">
    <property type="nucleotide sequence ID" value="NZ_AP022618.1"/>
</dbReference>
<organism evidence="3 4">
    <name type="scientific">Mycolicibacterium insubricum</name>
    <dbReference type="NCBI Taxonomy" id="444597"/>
    <lineage>
        <taxon>Bacteria</taxon>
        <taxon>Bacillati</taxon>
        <taxon>Actinomycetota</taxon>
        <taxon>Actinomycetes</taxon>
        <taxon>Mycobacteriales</taxon>
        <taxon>Mycobacteriaceae</taxon>
        <taxon>Mycolicibacterium</taxon>
    </lineage>
</organism>
<dbReference type="GO" id="GO:0000287">
    <property type="term" value="F:magnesium ion binding"/>
    <property type="evidence" value="ECO:0007669"/>
    <property type="project" value="UniProtKB-UniRule"/>
</dbReference>
<dbReference type="NCBIfam" id="NF033638">
    <property type="entry name" value="RNase_AS"/>
    <property type="match status" value="1"/>
</dbReference>
<dbReference type="InterPro" id="IPR033390">
    <property type="entry name" value="Rv2179c-like"/>
</dbReference>
<dbReference type="Proteomes" id="UP000192801">
    <property type="component" value="Unassembled WGS sequence"/>
</dbReference>
<dbReference type="Pfam" id="PF16473">
    <property type="entry name" value="Rv2179c-like"/>
    <property type="match status" value="1"/>
</dbReference>
<dbReference type="EMBL" id="MVHS01000008">
    <property type="protein sequence ID" value="ORA72424.1"/>
    <property type="molecule type" value="Genomic_DNA"/>
</dbReference>
<comment type="subunit">
    <text evidence="1">Homodimer.</text>
</comment>
<evidence type="ECO:0000259" key="2">
    <source>
        <dbReference type="Pfam" id="PF16473"/>
    </source>
</evidence>
<keyword evidence="1" id="KW-0460">Magnesium</keyword>
<dbReference type="GO" id="GO:0008408">
    <property type="term" value="F:3'-5' exonuclease activity"/>
    <property type="evidence" value="ECO:0007669"/>
    <property type="project" value="InterPro"/>
</dbReference>
<dbReference type="OrthoDB" id="4640719at2"/>
<keyword evidence="1" id="KW-0479">Metal-binding</keyword>
<feature type="domain" description="3'-5' exoribonuclease Rv2179c-like" evidence="2">
    <location>
        <begin position="2"/>
        <end position="175"/>
    </location>
</feature>
<evidence type="ECO:0000313" key="3">
    <source>
        <dbReference type="EMBL" id="ORA72424.1"/>
    </source>
</evidence>
<evidence type="ECO:0000256" key="1">
    <source>
        <dbReference type="HAMAP-Rule" id="MF_00977"/>
    </source>
</evidence>